<dbReference type="Proteomes" id="UP000076532">
    <property type="component" value="Unassembled WGS sequence"/>
</dbReference>
<organism evidence="2 3">
    <name type="scientific">Athelia psychrophila</name>
    <dbReference type="NCBI Taxonomy" id="1759441"/>
    <lineage>
        <taxon>Eukaryota</taxon>
        <taxon>Fungi</taxon>
        <taxon>Dikarya</taxon>
        <taxon>Basidiomycota</taxon>
        <taxon>Agaricomycotina</taxon>
        <taxon>Agaricomycetes</taxon>
        <taxon>Agaricomycetidae</taxon>
        <taxon>Atheliales</taxon>
        <taxon>Atheliaceae</taxon>
        <taxon>Athelia</taxon>
    </lineage>
</organism>
<dbReference type="AlphaFoldDB" id="A0A166Q7L6"/>
<feature type="region of interest" description="Disordered" evidence="1">
    <location>
        <begin position="260"/>
        <end position="296"/>
    </location>
</feature>
<evidence type="ECO:0000313" key="3">
    <source>
        <dbReference type="Proteomes" id="UP000076532"/>
    </source>
</evidence>
<dbReference type="EMBL" id="KV417512">
    <property type="protein sequence ID" value="KZP26848.1"/>
    <property type="molecule type" value="Genomic_DNA"/>
</dbReference>
<gene>
    <name evidence="2" type="ORF">FIBSPDRAFT_854555</name>
</gene>
<evidence type="ECO:0000313" key="2">
    <source>
        <dbReference type="EMBL" id="KZP26848.1"/>
    </source>
</evidence>
<feature type="compositionally biased region" description="Low complexity" evidence="1">
    <location>
        <begin position="273"/>
        <end position="283"/>
    </location>
</feature>
<protein>
    <submittedName>
        <fullName evidence="2">Uncharacterized protein</fullName>
    </submittedName>
</protein>
<dbReference type="STRING" id="436010.A0A166Q7L6"/>
<proteinExistence type="predicted"/>
<accession>A0A166Q7L6</accession>
<keyword evidence="3" id="KW-1185">Reference proteome</keyword>
<reference evidence="2 3" key="1">
    <citation type="journal article" date="2016" name="Mol. Biol. Evol.">
        <title>Comparative Genomics of Early-Diverging Mushroom-Forming Fungi Provides Insights into the Origins of Lignocellulose Decay Capabilities.</title>
        <authorList>
            <person name="Nagy L.G."/>
            <person name="Riley R."/>
            <person name="Tritt A."/>
            <person name="Adam C."/>
            <person name="Daum C."/>
            <person name="Floudas D."/>
            <person name="Sun H."/>
            <person name="Yadav J.S."/>
            <person name="Pangilinan J."/>
            <person name="Larsson K.H."/>
            <person name="Matsuura K."/>
            <person name="Barry K."/>
            <person name="Labutti K."/>
            <person name="Kuo R."/>
            <person name="Ohm R.A."/>
            <person name="Bhattacharya S.S."/>
            <person name="Shirouzu T."/>
            <person name="Yoshinaga Y."/>
            <person name="Martin F.M."/>
            <person name="Grigoriev I.V."/>
            <person name="Hibbett D.S."/>
        </authorList>
    </citation>
    <scope>NUCLEOTIDE SEQUENCE [LARGE SCALE GENOMIC DNA]</scope>
    <source>
        <strain evidence="2 3">CBS 109695</strain>
    </source>
</reference>
<name>A0A166Q7L6_9AGAM</name>
<evidence type="ECO:0000256" key="1">
    <source>
        <dbReference type="SAM" id="MobiDB-lite"/>
    </source>
</evidence>
<dbReference type="OrthoDB" id="3269273at2759"/>
<sequence length="390" mass="43071">MAPSGQAGTPTRNPAAVPANMLQQWSPSSQGQNSSVTSAPSDNVQARFIDALANQFGFGDQEQDLRQNLHGFAKLGSGLEKADLATRAYLVASVFSLIKENRAMTAAHRGTQTLLADLQIRLDATFSLSTEQKANIRIVTCDVIFDPTRVTFMQMHFDVITKLREDAKSCKLTNVMDSPSREKILASVTKRISSSVRNSFREAIRDSVMGEDTLTLVDFAYNSAAKFKRTGGSSELGPAYTSRLAILRRFAYEHPDLLDRVEDTEDPSPDEGATAASTTSAEPPTKKRKLGRTPKGEDFWSQVDQWFEARKLQWGNSWGTPGWKAYILETVQKDEQKYLPHVVQNPFMADVEVADIFNSNASGTANTTHTYGQLGGMEDILNSFNYNPPQ</sequence>